<sequence>MSKIKNGGFPPPNGNDDQFNSKPEYDVVGFDENGTTVYYLCFKNTFIKKKPPIAYATYEEAERDCIALNLRYNN</sequence>
<dbReference type="RefSeq" id="WP_140915424.1">
    <property type="nucleotide sequence ID" value="NZ_CP045720.1"/>
</dbReference>
<evidence type="ECO:0000313" key="3">
    <source>
        <dbReference type="Proteomes" id="UP000315469"/>
    </source>
</evidence>
<dbReference type="GeneID" id="90520371"/>
<comment type="caution">
    <text evidence="2">The sequence shown here is derived from an EMBL/GenBank/DDBJ whole genome shotgun (WGS) entry which is preliminary data.</text>
</comment>
<evidence type="ECO:0000313" key="2">
    <source>
        <dbReference type="EMBL" id="TPV45212.1"/>
    </source>
</evidence>
<evidence type="ECO:0000256" key="1">
    <source>
        <dbReference type="SAM" id="MobiDB-lite"/>
    </source>
</evidence>
<accession>A0ABY2ZR62</accession>
<name>A0ABY2ZR62_9GAMM</name>
<dbReference type="EMBL" id="VHJB01000008">
    <property type="protein sequence ID" value="TPV45212.1"/>
    <property type="molecule type" value="Genomic_DNA"/>
</dbReference>
<proteinExistence type="predicted"/>
<dbReference type="Proteomes" id="UP000315469">
    <property type="component" value="Unassembled WGS sequence"/>
</dbReference>
<reference evidence="2 3" key="1">
    <citation type="submission" date="2019-06" db="EMBL/GenBank/DDBJ databases">
        <title>Taxogenomics and systematics of the genus Pantoea.</title>
        <authorList>
            <person name="Tambong J.T."/>
        </authorList>
    </citation>
    <scope>NUCLEOTIDE SEQUENCE [LARGE SCALE GENOMIC DNA]</scope>
    <source>
        <strain evidence="2 3">LMG 24197</strain>
    </source>
</reference>
<keyword evidence="3" id="KW-1185">Reference proteome</keyword>
<gene>
    <name evidence="2" type="ORF">FJW02_00445</name>
</gene>
<organism evidence="2 3">
    <name type="scientific">Pantoea eucalypti</name>
    <dbReference type="NCBI Taxonomy" id="470933"/>
    <lineage>
        <taxon>Bacteria</taxon>
        <taxon>Pseudomonadati</taxon>
        <taxon>Pseudomonadota</taxon>
        <taxon>Gammaproteobacteria</taxon>
        <taxon>Enterobacterales</taxon>
        <taxon>Erwiniaceae</taxon>
        <taxon>Pantoea</taxon>
    </lineage>
</organism>
<feature type="region of interest" description="Disordered" evidence="1">
    <location>
        <begin position="1"/>
        <end position="22"/>
    </location>
</feature>
<protein>
    <submittedName>
        <fullName evidence="2">Uncharacterized protein</fullName>
    </submittedName>
</protein>